<feature type="region of interest" description="Disordered" evidence="1">
    <location>
        <begin position="59"/>
        <end position="97"/>
    </location>
</feature>
<name>K0SGQ9_THAOC</name>
<evidence type="ECO:0000313" key="2">
    <source>
        <dbReference type="EMBL" id="EJK64565.1"/>
    </source>
</evidence>
<keyword evidence="3" id="KW-1185">Reference proteome</keyword>
<dbReference type="AlphaFoldDB" id="K0SGQ9"/>
<comment type="caution">
    <text evidence="2">The sequence shown here is derived from an EMBL/GenBank/DDBJ whole genome shotgun (WGS) entry which is preliminary data.</text>
</comment>
<sequence length="617" mass="68671">PTRLAGATYLQPPGWTDNPSACSAAVWSIEGAKNHLTRGSSESWSTRDAVARGGEIQEAFNNGGMTPYETGITPQPAPGQGRSGAQPGDTSTHHGGRMRVNHRTHKSEDHIVDNFSSDLDDPYHETAKSWLHRDILRRIRRSAGVSSEEESSTGSEDVRDCEHDDLSSGKEFSILSATRKFDAWLDAYPVIASKCCLSAATKSTAVEEETQRLKRILRRLRRKEKEFRFKHTEMRTCSSYHQKTNSIPAEAMQQIHTESSSEKENDKLAIQSFLPQGTGLAFVDSILARADSKNDEDNEQSCNWPILELNAPPRSGATSTLVAVAARYVACTSSLFFSQNGHMHVGECDDGGRAFKRRRLVLDEMNPNEPSVVLLDVEKSCNIAKLVCAVKEATFRRWDETSNARQWMSDQEVKWRRNLVRPFTKESTQVDADDFASKDDTEIIERIVASCLGRIHVVQPRDFNYLSLVATIEVLRQSLDDRRESKSAPTGQPGETQESFDASKLKSSKQSIPTKQAYSSEAPTMILIDSLSTLDASTRYQESFSTGGSGLSNRNEFFRQLARLRESHQVVIVGASRANSSSRPKDHQWDKMVTHRVAIQNVAQGTKETQMVSAALV</sequence>
<gene>
    <name evidence="2" type="ORF">THAOC_14692</name>
</gene>
<dbReference type="Gene3D" id="3.40.50.300">
    <property type="entry name" value="P-loop containing nucleotide triphosphate hydrolases"/>
    <property type="match status" value="1"/>
</dbReference>
<feature type="non-terminal residue" evidence="2">
    <location>
        <position position="1"/>
    </location>
</feature>
<organism evidence="2 3">
    <name type="scientific">Thalassiosira oceanica</name>
    <name type="common">Marine diatom</name>
    <dbReference type="NCBI Taxonomy" id="159749"/>
    <lineage>
        <taxon>Eukaryota</taxon>
        <taxon>Sar</taxon>
        <taxon>Stramenopiles</taxon>
        <taxon>Ochrophyta</taxon>
        <taxon>Bacillariophyta</taxon>
        <taxon>Coscinodiscophyceae</taxon>
        <taxon>Thalassiosirophycidae</taxon>
        <taxon>Thalassiosirales</taxon>
        <taxon>Thalassiosiraceae</taxon>
        <taxon>Thalassiosira</taxon>
    </lineage>
</organism>
<dbReference type="InterPro" id="IPR027417">
    <property type="entry name" value="P-loop_NTPase"/>
</dbReference>
<feature type="compositionally biased region" description="Polar residues" evidence="1">
    <location>
        <begin position="487"/>
        <end position="500"/>
    </location>
</feature>
<feature type="region of interest" description="Disordered" evidence="1">
    <location>
        <begin position="142"/>
        <end position="163"/>
    </location>
</feature>
<feature type="compositionally biased region" description="Polar residues" evidence="1">
    <location>
        <begin position="508"/>
        <end position="517"/>
    </location>
</feature>
<dbReference type="OrthoDB" id="10607902at2759"/>
<accession>K0SGQ9</accession>
<proteinExistence type="predicted"/>
<protein>
    <submittedName>
        <fullName evidence="2">Uncharacterized protein</fullName>
    </submittedName>
</protein>
<dbReference type="eggNOG" id="ENOG502TAMJ">
    <property type="taxonomic scope" value="Eukaryota"/>
</dbReference>
<feature type="region of interest" description="Disordered" evidence="1">
    <location>
        <begin position="481"/>
        <end position="517"/>
    </location>
</feature>
<dbReference type="EMBL" id="AGNL01017128">
    <property type="protein sequence ID" value="EJK64565.1"/>
    <property type="molecule type" value="Genomic_DNA"/>
</dbReference>
<evidence type="ECO:0000256" key="1">
    <source>
        <dbReference type="SAM" id="MobiDB-lite"/>
    </source>
</evidence>
<dbReference type="OMA" id="QCHIERA"/>
<dbReference type="Proteomes" id="UP000266841">
    <property type="component" value="Unassembled WGS sequence"/>
</dbReference>
<evidence type="ECO:0000313" key="3">
    <source>
        <dbReference type="Proteomes" id="UP000266841"/>
    </source>
</evidence>
<reference evidence="2 3" key="1">
    <citation type="journal article" date="2012" name="Genome Biol.">
        <title>Genome and low-iron response of an oceanic diatom adapted to chronic iron limitation.</title>
        <authorList>
            <person name="Lommer M."/>
            <person name="Specht M."/>
            <person name="Roy A.S."/>
            <person name="Kraemer L."/>
            <person name="Andreson R."/>
            <person name="Gutowska M.A."/>
            <person name="Wolf J."/>
            <person name="Bergner S.V."/>
            <person name="Schilhabel M.B."/>
            <person name="Klostermeier U.C."/>
            <person name="Beiko R.G."/>
            <person name="Rosenstiel P."/>
            <person name="Hippler M."/>
            <person name="Laroche J."/>
        </authorList>
    </citation>
    <scope>NUCLEOTIDE SEQUENCE [LARGE SCALE GENOMIC DNA]</scope>
    <source>
        <strain evidence="2 3">CCMP1005</strain>
    </source>
</reference>